<dbReference type="Gene3D" id="2.60.200.40">
    <property type="match status" value="1"/>
</dbReference>
<evidence type="ECO:0000256" key="8">
    <source>
        <dbReference type="ARBA" id="ARBA00022840"/>
    </source>
</evidence>
<dbReference type="GO" id="GO:0005886">
    <property type="term" value="C:plasma membrane"/>
    <property type="evidence" value="ECO:0007669"/>
    <property type="project" value="TreeGrafter"/>
</dbReference>
<dbReference type="SMART" id="SM00046">
    <property type="entry name" value="DAGKc"/>
    <property type="match status" value="1"/>
</dbReference>
<keyword evidence="3" id="KW-0444">Lipid biosynthesis</keyword>
<evidence type="ECO:0000256" key="5">
    <source>
        <dbReference type="ARBA" id="ARBA00022723"/>
    </source>
</evidence>
<dbReference type="InterPro" id="IPR016064">
    <property type="entry name" value="NAD/diacylglycerol_kinase_sf"/>
</dbReference>
<evidence type="ECO:0000256" key="2">
    <source>
        <dbReference type="ARBA" id="ARBA00005983"/>
    </source>
</evidence>
<evidence type="ECO:0000256" key="1">
    <source>
        <dbReference type="ARBA" id="ARBA00001946"/>
    </source>
</evidence>
<keyword evidence="5" id="KW-0479">Metal-binding</keyword>
<keyword evidence="11" id="KW-0594">Phospholipid biosynthesis</keyword>
<dbReference type="InterPro" id="IPR001206">
    <property type="entry name" value="Diacylglycerol_kinase_cat_dom"/>
</dbReference>
<dbReference type="InterPro" id="IPR005218">
    <property type="entry name" value="Diacylglycerol/lipid_kinase"/>
</dbReference>
<evidence type="ECO:0000256" key="10">
    <source>
        <dbReference type="ARBA" id="ARBA00023098"/>
    </source>
</evidence>
<dbReference type="PROSITE" id="PS50146">
    <property type="entry name" value="DAGK"/>
    <property type="match status" value="1"/>
</dbReference>
<evidence type="ECO:0000256" key="6">
    <source>
        <dbReference type="ARBA" id="ARBA00022741"/>
    </source>
</evidence>
<keyword evidence="9" id="KW-0460">Magnesium</keyword>
<evidence type="ECO:0000259" key="13">
    <source>
        <dbReference type="PROSITE" id="PS50146"/>
    </source>
</evidence>
<dbReference type="GO" id="GO:0046872">
    <property type="term" value="F:metal ion binding"/>
    <property type="evidence" value="ECO:0007669"/>
    <property type="project" value="UniProtKB-KW"/>
</dbReference>
<dbReference type="SUPFAM" id="SSF111331">
    <property type="entry name" value="NAD kinase/diacylglycerol kinase-like"/>
    <property type="match status" value="1"/>
</dbReference>
<keyword evidence="6" id="KW-0547">Nucleotide-binding</keyword>
<proteinExistence type="inferred from homology"/>
<evidence type="ECO:0000256" key="12">
    <source>
        <dbReference type="ARBA" id="ARBA00023264"/>
    </source>
</evidence>
<dbReference type="GO" id="GO:0005524">
    <property type="term" value="F:ATP binding"/>
    <property type="evidence" value="ECO:0007669"/>
    <property type="project" value="UniProtKB-KW"/>
</dbReference>
<evidence type="ECO:0000256" key="3">
    <source>
        <dbReference type="ARBA" id="ARBA00022516"/>
    </source>
</evidence>
<dbReference type="InterPro" id="IPR017438">
    <property type="entry name" value="ATP-NAD_kinase_N"/>
</dbReference>
<name>A0A543PV36_9MICO</name>
<dbReference type="Gene3D" id="3.40.50.10330">
    <property type="entry name" value="Probable inorganic polyphosphate/atp-NAD kinase, domain 1"/>
    <property type="match status" value="1"/>
</dbReference>
<dbReference type="Proteomes" id="UP000320085">
    <property type="component" value="Unassembled WGS sequence"/>
</dbReference>
<comment type="cofactor">
    <cofactor evidence="1">
        <name>Mg(2+)</name>
        <dbReference type="ChEBI" id="CHEBI:18420"/>
    </cofactor>
</comment>
<dbReference type="RefSeq" id="WP_141820541.1">
    <property type="nucleotide sequence ID" value="NZ_BAAAQC010000016.1"/>
</dbReference>
<dbReference type="PANTHER" id="PTHR12358">
    <property type="entry name" value="SPHINGOSINE KINASE"/>
    <property type="match status" value="1"/>
</dbReference>
<reference evidence="14 15" key="1">
    <citation type="submission" date="2019-06" db="EMBL/GenBank/DDBJ databases">
        <title>Sequencing the genomes of 1000 actinobacteria strains.</title>
        <authorList>
            <person name="Klenk H.-P."/>
        </authorList>
    </citation>
    <scope>NUCLEOTIDE SEQUENCE [LARGE SCALE GENOMIC DNA]</scope>
    <source>
        <strain evidence="14 15">DSM 21776</strain>
    </source>
</reference>
<evidence type="ECO:0000256" key="4">
    <source>
        <dbReference type="ARBA" id="ARBA00022679"/>
    </source>
</evidence>
<keyword evidence="12" id="KW-1208">Phospholipid metabolism</keyword>
<keyword evidence="10" id="KW-0443">Lipid metabolism</keyword>
<dbReference type="GO" id="GO:0004143">
    <property type="term" value="F:ATP-dependent diacylglycerol kinase activity"/>
    <property type="evidence" value="ECO:0007669"/>
    <property type="project" value="TreeGrafter"/>
</dbReference>
<feature type="domain" description="DAGKc" evidence="13">
    <location>
        <begin position="3"/>
        <end position="135"/>
    </location>
</feature>
<accession>A0A543PV36</accession>
<protein>
    <submittedName>
        <fullName evidence="14">Diacylglycerol kinase</fullName>
    </submittedName>
</protein>
<keyword evidence="4" id="KW-0808">Transferase</keyword>
<keyword evidence="7 14" id="KW-0418">Kinase</keyword>
<keyword evidence="8" id="KW-0067">ATP-binding</keyword>
<dbReference type="Pfam" id="PF19279">
    <property type="entry name" value="YegS_C"/>
    <property type="match status" value="1"/>
</dbReference>
<dbReference type="GO" id="GO:0008654">
    <property type="term" value="P:phospholipid biosynthetic process"/>
    <property type="evidence" value="ECO:0007669"/>
    <property type="project" value="UniProtKB-KW"/>
</dbReference>
<dbReference type="InterPro" id="IPR045540">
    <property type="entry name" value="YegS/DAGK_C"/>
</dbReference>
<dbReference type="PANTHER" id="PTHR12358:SF106">
    <property type="entry name" value="LIPID KINASE YEGS"/>
    <property type="match status" value="1"/>
</dbReference>
<comment type="similarity">
    <text evidence="2">Belongs to the diacylglycerol/lipid kinase family.</text>
</comment>
<evidence type="ECO:0000313" key="14">
    <source>
        <dbReference type="EMBL" id="TQN47942.1"/>
    </source>
</evidence>
<evidence type="ECO:0000256" key="11">
    <source>
        <dbReference type="ARBA" id="ARBA00023209"/>
    </source>
</evidence>
<evidence type="ECO:0000256" key="7">
    <source>
        <dbReference type="ARBA" id="ARBA00022777"/>
    </source>
</evidence>
<dbReference type="EMBL" id="VFQF01000001">
    <property type="protein sequence ID" value="TQN47942.1"/>
    <property type="molecule type" value="Genomic_DNA"/>
</dbReference>
<dbReference type="InterPro" id="IPR050187">
    <property type="entry name" value="Lipid_Phosphate_FormReg"/>
</dbReference>
<comment type="caution">
    <text evidence="14">The sequence shown here is derived from an EMBL/GenBank/DDBJ whole genome shotgun (WGS) entry which is preliminary data.</text>
</comment>
<evidence type="ECO:0000256" key="9">
    <source>
        <dbReference type="ARBA" id="ARBA00022842"/>
    </source>
</evidence>
<organism evidence="14 15">
    <name type="scientific">Humibacillus xanthopallidus</name>
    <dbReference type="NCBI Taxonomy" id="412689"/>
    <lineage>
        <taxon>Bacteria</taxon>
        <taxon>Bacillati</taxon>
        <taxon>Actinomycetota</taxon>
        <taxon>Actinomycetes</taxon>
        <taxon>Micrococcales</taxon>
        <taxon>Intrasporangiaceae</taxon>
        <taxon>Humibacillus</taxon>
    </lineage>
</organism>
<sequence length="318" mass="33575">MSPQSDRVALVVNPTAGKGSGRRLGELTRAALVAQGHEVLDVSGVDYAAARERAERAVADGVETLVVVGGDGMVHLGTNLVATTPTRLLIVAGGTGNDVAANLGLPVNDPAAAVALLRHGTTRAIDAGLVRDGEHGEHGERGDRWFAGVLGAGFDAVVNARAQRMRWPRGQMRYNLAILRELPVFRPIPYAVELDGTRIETRAMLVTVANTSSFGGGMRVSPDADPADGLFDVMIVHELSIPAFLRVFPKVFSGTHVNHPAVEMHRATRVRLEADGIRSQADGESFTDLPIDAEVVPGALRVVVPALVGTQSEKEVGS</sequence>
<dbReference type="OrthoDB" id="142078at2"/>
<dbReference type="AlphaFoldDB" id="A0A543PV36"/>
<evidence type="ECO:0000313" key="15">
    <source>
        <dbReference type="Proteomes" id="UP000320085"/>
    </source>
</evidence>
<dbReference type="Pfam" id="PF00781">
    <property type="entry name" value="DAGK_cat"/>
    <property type="match status" value="1"/>
</dbReference>
<gene>
    <name evidence="14" type="ORF">FHX52_1062</name>
</gene>
<dbReference type="NCBIfam" id="TIGR00147">
    <property type="entry name" value="YegS/Rv2252/BmrU family lipid kinase"/>
    <property type="match status" value="1"/>
</dbReference>